<feature type="domain" description="Protein kinase" evidence="1">
    <location>
        <begin position="568"/>
        <end position="863"/>
    </location>
</feature>
<organism evidence="2 3">
    <name type="scientific">Cylindrobasidium torrendii FP15055 ss-10</name>
    <dbReference type="NCBI Taxonomy" id="1314674"/>
    <lineage>
        <taxon>Eukaryota</taxon>
        <taxon>Fungi</taxon>
        <taxon>Dikarya</taxon>
        <taxon>Basidiomycota</taxon>
        <taxon>Agaricomycotina</taxon>
        <taxon>Agaricomycetes</taxon>
        <taxon>Agaricomycetidae</taxon>
        <taxon>Agaricales</taxon>
        <taxon>Marasmiineae</taxon>
        <taxon>Physalacriaceae</taxon>
        <taxon>Cylindrobasidium</taxon>
    </lineage>
</organism>
<dbReference type="Pfam" id="PF07714">
    <property type="entry name" value="PK_Tyr_Ser-Thr"/>
    <property type="match status" value="2"/>
</dbReference>
<evidence type="ECO:0000313" key="2">
    <source>
        <dbReference type="EMBL" id="KIY70147.1"/>
    </source>
</evidence>
<dbReference type="InterPro" id="IPR000719">
    <property type="entry name" value="Prot_kinase_dom"/>
</dbReference>
<dbReference type="OrthoDB" id="6718656at2759"/>
<dbReference type="InterPro" id="IPR051681">
    <property type="entry name" value="Ser/Thr_Kinases-Pseudokinases"/>
</dbReference>
<reference evidence="2 3" key="1">
    <citation type="journal article" date="2015" name="Fungal Genet. Biol.">
        <title>Evolution of novel wood decay mechanisms in Agaricales revealed by the genome sequences of Fistulina hepatica and Cylindrobasidium torrendii.</title>
        <authorList>
            <person name="Floudas D."/>
            <person name="Held B.W."/>
            <person name="Riley R."/>
            <person name="Nagy L.G."/>
            <person name="Koehler G."/>
            <person name="Ransdell A.S."/>
            <person name="Younus H."/>
            <person name="Chow J."/>
            <person name="Chiniquy J."/>
            <person name="Lipzen A."/>
            <person name="Tritt A."/>
            <person name="Sun H."/>
            <person name="Haridas S."/>
            <person name="LaButti K."/>
            <person name="Ohm R.A."/>
            <person name="Kues U."/>
            <person name="Blanchette R.A."/>
            <person name="Grigoriev I.V."/>
            <person name="Minto R.E."/>
            <person name="Hibbett D.S."/>
        </authorList>
    </citation>
    <scope>NUCLEOTIDE SEQUENCE [LARGE SCALE GENOMIC DNA]</scope>
    <source>
        <strain evidence="2 3">FP15055 ss-10</strain>
    </source>
</reference>
<dbReference type="InterPro" id="IPR035899">
    <property type="entry name" value="DBL_dom_sf"/>
</dbReference>
<dbReference type="PROSITE" id="PS00109">
    <property type="entry name" value="PROTEIN_KINASE_TYR"/>
    <property type="match status" value="1"/>
</dbReference>
<proteinExistence type="predicted"/>
<dbReference type="InterPro" id="IPR001245">
    <property type="entry name" value="Ser-Thr/Tyr_kinase_cat_dom"/>
</dbReference>
<dbReference type="SUPFAM" id="SSF48065">
    <property type="entry name" value="DBL homology domain (DH-domain)"/>
    <property type="match status" value="1"/>
</dbReference>
<dbReference type="Proteomes" id="UP000054007">
    <property type="component" value="Unassembled WGS sequence"/>
</dbReference>
<name>A0A0D7BI32_9AGAR</name>
<keyword evidence="2" id="KW-0418">Kinase</keyword>
<dbReference type="PROSITE" id="PS50011">
    <property type="entry name" value="PROTEIN_KINASE_DOM"/>
    <property type="match status" value="1"/>
</dbReference>
<evidence type="ECO:0000259" key="1">
    <source>
        <dbReference type="PROSITE" id="PS50011"/>
    </source>
</evidence>
<dbReference type="AlphaFoldDB" id="A0A0D7BI32"/>
<dbReference type="InterPro" id="IPR011009">
    <property type="entry name" value="Kinase-like_dom_sf"/>
</dbReference>
<dbReference type="SUPFAM" id="SSF56112">
    <property type="entry name" value="Protein kinase-like (PK-like)"/>
    <property type="match status" value="1"/>
</dbReference>
<dbReference type="EMBL" id="KN880472">
    <property type="protein sequence ID" value="KIY70147.1"/>
    <property type="molecule type" value="Genomic_DNA"/>
</dbReference>
<dbReference type="GO" id="GO:0005524">
    <property type="term" value="F:ATP binding"/>
    <property type="evidence" value="ECO:0007669"/>
    <property type="project" value="InterPro"/>
</dbReference>
<gene>
    <name evidence="2" type="ORF">CYLTODRAFT_392438</name>
</gene>
<keyword evidence="3" id="KW-1185">Reference proteome</keyword>
<protein>
    <submittedName>
        <fullName evidence="2">Kinase-like protein</fullName>
    </submittedName>
</protein>
<sequence length="871" mass="96521">MSFPPKAPSDLLRLNSYRIINQLALIEELAPWTDTATITVNGAYRALWTILAKGAPLCALLNMLGPPYVDSEDGNTPGRDFVQIFVDRLRDYEDRKVVGMGELVQVDDIFGGTAAGYARMLKAVERVLVALEGVYPDLYSLPSNAERERMKLVKSLVDSEEVHTELLSMVAESAHILTAANEPRIECLLVHRTHLKQYHNQVLLELRRAATAPWSESWTKVFATNDPAFVTRIVSAYRSICVHYLPIRDFLEDQLATLDADLRVHARTLLDIIGRIPVRLFECCDILRSILHVSTPTSHTSYAGLCQVIVQIQDATDTLDEMSYQVRGMRATKILDLRADGWGLSMDPGPLILDDILHIHGLNHSFCVLLFDDALLCCTNLEEYQHARYPIYSWELGPALRSSSKLPLSQVVRRAALTRMVVFDEEGFDLVWMDAQGEEHAIPFVCTSPGQLDQWRSTLSSFLPVVDSETQTNVLHIPSARPRRRSRPWSVRGNKSVSSLVPDLFAPEITSSPAMLPASLDTGVPALSLNSQPPQPCTSVPTSPPPLNAETIQHEGSTITDLTGHVLKKGHYPLTGGGYSDVWKGIWVDGSQQKHVAIKVIRSDSKSNDRLQTCLARELAVWRDMAHPHVLPLLGVVTDFGPHMSMVCPWMENGSVTRYLERCGDLVGMVERMGLVSQVAEGLAYLHARGVVHGDLTGANVLVNDQHEAVLCDFGLSMMVAELSEGKDGQSQGSVVGGAVRWADARLYQQSRDASMDSGIDVSGDVSGDGDEPDVVMAAPSMASDIYSFGSVMLEILSGRIPYHYVRSDAQVIIEVYLGRKPRRPSRTFVNEKQWEFIQTCWDEDVERRPEVGDVVLAVAEMLRELKGGKQ</sequence>
<accession>A0A0D7BI32</accession>
<dbReference type="InterPro" id="IPR008266">
    <property type="entry name" value="Tyr_kinase_AS"/>
</dbReference>
<dbReference type="Gene3D" id="1.10.510.10">
    <property type="entry name" value="Transferase(Phosphotransferase) domain 1"/>
    <property type="match status" value="1"/>
</dbReference>
<dbReference type="PANTHER" id="PTHR44329">
    <property type="entry name" value="SERINE/THREONINE-PROTEIN KINASE TNNI3K-RELATED"/>
    <property type="match status" value="1"/>
</dbReference>
<evidence type="ECO:0000313" key="3">
    <source>
        <dbReference type="Proteomes" id="UP000054007"/>
    </source>
</evidence>
<dbReference type="PANTHER" id="PTHR44329:SF214">
    <property type="entry name" value="PROTEIN KINASE DOMAIN-CONTAINING PROTEIN"/>
    <property type="match status" value="1"/>
</dbReference>
<dbReference type="GO" id="GO:0004674">
    <property type="term" value="F:protein serine/threonine kinase activity"/>
    <property type="evidence" value="ECO:0007669"/>
    <property type="project" value="TreeGrafter"/>
</dbReference>
<keyword evidence="2" id="KW-0808">Transferase</keyword>